<evidence type="ECO:0000313" key="3">
    <source>
        <dbReference type="Proteomes" id="UP000054018"/>
    </source>
</evidence>
<sequence>MTHDQDCIGLPVILERGWELRKEVGEEREDADPQSSSREGSGSELKTVPEQEDTDPHSHPSDSERKGSQPNIRVIRGRQEALTSEPTHPNQRLRRWPRGPVQLTAYYAKLLQCPPSRPLYRLCILTHAPTISHNPPRVHSATNARPVDTSTQSFLPAAEPPVSPDWFHFPPYHERISEHPDSQSCHLMTLD</sequence>
<proteinExistence type="predicted"/>
<name>A0A0C9YN04_9AGAM</name>
<dbReference type="EMBL" id="KN833897">
    <property type="protein sequence ID" value="KIK15294.1"/>
    <property type="molecule type" value="Genomic_DNA"/>
</dbReference>
<dbReference type="AlphaFoldDB" id="A0A0C9YN04"/>
<evidence type="ECO:0000313" key="2">
    <source>
        <dbReference type="EMBL" id="KIK15294.1"/>
    </source>
</evidence>
<feature type="compositionally biased region" description="Basic and acidic residues" evidence="1">
    <location>
        <begin position="54"/>
        <end position="67"/>
    </location>
</feature>
<evidence type="ECO:0000256" key="1">
    <source>
        <dbReference type="SAM" id="MobiDB-lite"/>
    </source>
</evidence>
<reference evidence="2 3" key="1">
    <citation type="submission" date="2014-04" db="EMBL/GenBank/DDBJ databases">
        <authorList>
            <consortium name="DOE Joint Genome Institute"/>
            <person name="Kuo A."/>
            <person name="Kohler A."/>
            <person name="Costa M.D."/>
            <person name="Nagy L.G."/>
            <person name="Floudas D."/>
            <person name="Copeland A."/>
            <person name="Barry K.W."/>
            <person name="Cichocki N."/>
            <person name="Veneault-Fourrey C."/>
            <person name="LaButti K."/>
            <person name="Lindquist E.A."/>
            <person name="Lipzen A."/>
            <person name="Lundell T."/>
            <person name="Morin E."/>
            <person name="Murat C."/>
            <person name="Sun H."/>
            <person name="Tunlid A."/>
            <person name="Henrissat B."/>
            <person name="Grigoriev I.V."/>
            <person name="Hibbett D.S."/>
            <person name="Martin F."/>
            <person name="Nordberg H.P."/>
            <person name="Cantor M.N."/>
            <person name="Hua S.X."/>
        </authorList>
    </citation>
    <scope>NUCLEOTIDE SEQUENCE [LARGE SCALE GENOMIC DNA]</scope>
    <source>
        <strain evidence="2 3">441</strain>
    </source>
</reference>
<protein>
    <submittedName>
        <fullName evidence="2">Uncharacterized protein</fullName>
    </submittedName>
</protein>
<dbReference type="HOGENOM" id="CLU_1421931_0_0_1"/>
<reference evidence="3" key="2">
    <citation type="submission" date="2015-01" db="EMBL/GenBank/DDBJ databases">
        <title>Evolutionary Origins and Diversification of the Mycorrhizal Mutualists.</title>
        <authorList>
            <consortium name="DOE Joint Genome Institute"/>
            <consortium name="Mycorrhizal Genomics Consortium"/>
            <person name="Kohler A."/>
            <person name="Kuo A."/>
            <person name="Nagy L.G."/>
            <person name="Floudas D."/>
            <person name="Copeland A."/>
            <person name="Barry K.W."/>
            <person name="Cichocki N."/>
            <person name="Veneault-Fourrey C."/>
            <person name="LaButti K."/>
            <person name="Lindquist E.A."/>
            <person name="Lipzen A."/>
            <person name="Lundell T."/>
            <person name="Morin E."/>
            <person name="Murat C."/>
            <person name="Riley R."/>
            <person name="Ohm R."/>
            <person name="Sun H."/>
            <person name="Tunlid A."/>
            <person name="Henrissat B."/>
            <person name="Grigoriev I.V."/>
            <person name="Hibbett D.S."/>
            <person name="Martin F."/>
        </authorList>
    </citation>
    <scope>NUCLEOTIDE SEQUENCE [LARGE SCALE GENOMIC DNA]</scope>
    <source>
        <strain evidence="3">441</strain>
    </source>
</reference>
<accession>A0A0C9YN04</accession>
<keyword evidence="3" id="KW-1185">Reference proteome</keyword>
<organism evidence="2 3">
    <name type="scientific">Pisolithus microcarpus 441</name>
    <dbReference type="NCBI Taxonomy" id="765257"/>
    <lineage>
        <taxon>Eukaryota</taxon>
        <taxon>Fungi</taxon>
        <taxon>Dikarya</taxon>
        <taxon>Basidiomycota</taxon>
        <taxon>Agaricomycotina</taxon>
        <taxon>Agaricomycetes</taxon>
        <taxon>Agaricomycetidae</taxon>
        <taxon>Boletales</taxon>
        <taxon>Sclerodermatineae</taxon>
        <taxon>Pisolithaceae</taxon>
        <taxon>Pisolithus</taxon>
    </lineage>
</organism>
<dbReference type="Proteomes" id="UP000054018">
    <property type="component" value="Unassembled WGS sequence"/>
</dbReference>
<feature type="region of interest" description="Disordered" evidence="1">
    <location>
        <begin position="23"/>
        <end position="72"/>
    </location>
</feature>
<gene>
    <name evidence="2" type="ORF">PISMIDRAFT_687410</name>
</gene>